<evidence type="ECO:0000256" key="2">
    <source>
        <dbReference type="ARBA" id="ARBA00023015"/>
    </source>
</evidence>
<dbReference type="PANTHER" id="PTHR43133:SF46">
    <property type="entry name" value="RNA POLYMERASE SIGMA-70 FACTOR ECF SUBFAMILY"/>
    <property type="match status" value="1"/>
</dbReference>
<evidence type="ECO:0000256" key="4">
    <source>
        <dbReference type="ARBA" id="ARBA00023163"/>
    </source>
</evidence>
<dbReference type="InterPro" id="IPR013324">
    <property type="entry name" value="RNA_pol_sigma_r3/r4-like"/>
</dbReference>
<dbReference type="GO" id="GO:0006352">
    <property type="term" value="P:DNA-templated transcription initiation"/>
    <property type="evidence" value="ECO:0007669"/>
    <property type="project" value="InterPro"/>
</dbReference>
<dbReference type="InterPro" id="IPR039425">
    <property type="entry name" value="RNA_pol_sigma-70-like"/>
</dbReference>
<keyword evidence="3" id="KW-0731">Sigma factor</keyword>
<dbReference type="EMBL" id="SDWV01000010">
    <property type="protein sequence ID" value="RYC10783.1"/>
    <property type="molecule type" value="Genomic_DNA"/>
</dbReference>
<dbReference type="GO" id="GO:0016987">
    <property type="term" value="F:sigma factor activity"/>
    <property type="evidence" value="ECO:0007669"/>
    <property type="project" value="UniProtKB-KW"/>
</dbReference>
<keyword evidence="4" id="KW-0804">Transcription</keyword>
<dbReference type="Gene3D" id="1.10.1740.10">
    <property type="match status" value="1"/>
</dbReference>
<dbReference type="InterPro" id="IPR036388">
    <property type="entry name" value="WH-like_DNA-bd_sf"/>
</dbReference>
<dbReference type="InterPro" id="IPR013325">
    <property type="entry name" value="RNA_pol_sigma_r2"/>
</dbReference>
<dbReference type="Pfam" id="PF08281">
    <property type="entry name" value="Sigma70_r4_2"/>
    <property type="match status" value="1"/>
</dbReference>
<evidence type="ECO:0000256" key="1">
    <source>
        <dbReference type="ARBA" id="ARBA00010641"/>
    </source>
</evidence>
<dbReference type="InterPro" id="IPR014284">
    <property type="entry name" value="RNA_pol_sigma-70_dom"/>
</dbReference>
<evidence type="ECO:0000259" key="5">
    <source>
        <dbReference type="Pfam" id="PF04542"/>
    </source>
</evidence>
<feature type="domain" description="RNA polymerase sigma factor 70 region 4 type 2" evidence="6">
    <location>
        <begin position="128"/>
        <end position="175"/>
    </location>
</feature>
<dbReference type="SUPFAM" id="SSF88946">
    <property type="entry name" value="Sigma2 domain of RNA polymerase sigma factors"/>
    <property type="match status" value="1"/>
</dbReference>
<comment type="similarity">
    <text evidence="1">Belongs to the sigma-70 factor family. ECF subfamily.</text>
</comment>
<name>A0A4Q2SYQ4_9ACTN</name>
<dbReference type="InterPro" id="IPR007627">
    <property type="entry name" value="RNA_pol_sigma70_r2"/>
</dbReference>
<dbReference type="InterPro" id="IPR013249">
    <property type="entry name" value="RNA_pol_sigma70_r4_t2"/>
</dbReference>
<feature type="domain" description="RNA polymerase sigma-70 region 2" evidence="5">
    <location>
        <begin position="30"/>
        <end position="92"/>
    </location>
</feature>
<keyword evidence="2" id="KW-0805">Transcription regulation</keyword>
<reference evidence="7 8" key="1">
    <citation type="submission" date="2019-01" db="EMBL/GenBank/DDBJ databases">
        <title>Novel species of Nocardioides.</title>
        <authorList>
            <person name="Liu Q."/>
            <person name="X Y.-H."/>
        </authorList>
    </citation>
    <scope>NUCLEOTIDE SEQUENCE [LARGE SCALE GENOMIC DNA]</scope>
    <source>
        <strain evidence="7 8">HLT2-9</strain>
    </source>
</reference>
<dbReference type="SUPFAM" id="SSF88659">
    <property type="entry name" value="Sigma3 and sigma4 domains of RNA polymerase sigma factors"/>
    <property type="match status" value="1"/>
</dbReference>
<proteinExistence type="inferred from homology"/>
<sequence>METDGGWAQASDAELVVGVRAEDWGALHELFLRHGPWLTARLTHRCADTSIVDEAVSDTFLAVWRNPGWRAEGEVGAWLWGIAIRSLLHRLQPRRDVVDLLVTLRSSDAASAEEEVLARVQYSTVGVALERLSPELRAVVQARVLDGLTTREAAFMLGIPNGTVKSRMSRARLELREAMTGPPGTRPALVRGERAT</sequence>
<organism evidence="7 8">
    <name type="scientific">Nocardioides zhouii</name>
    <dbReference type="NCBI Taxonomy" id="1168729"/>
    <lineage>
        <taxon>Bacteria</taxon>
        <taxon>Bacillati</taxon>
        <taxon>Actinomycetota</taxon>
        <taxon>Actinomycetes</taxon>
        <taxon>Propionibacteriales</taxon>
        <taxon>Nocardioidaceae</taxon>
        <taxon>Nocardioides</taxon>
    </lineage>
</organism>
<dbReference type="AlphaFoldDB" id="A0A4Q2SYQ4"/>
<dbReference type="Pfam" id="PF04542">
    <property type="entry name" value="Sigma70_r2"/>
    <property type="match status" value="1"/>
</dbReference>
<keyword evidence="8" id="KW-1185">Reference proteome</keyword>
<evidence type="ECO:0000313" key="8">
    <source>
        <dbReference type="Proteomes" id="UP000291101"/>
    </source>
</evidence>
<evidence type="ECO:0000259" key="6">
    <source>
        <dbReference type="Pfam" id="PF08281"/>
    </source>
</evidence>
<dbReference type="Proteomes" id="UP000291101">
    <property type="component" value="Unassembled WGS sequence"/>
</dbReference>
<comment type="caution">
    <text evidence="7">The sequence shown here is derived from an EMBL/GenBank/DDBJ whole genome shotgun (WGS) entry which is preliminary data.</text>
</comment>
<dbReference type="NCBIfam" id="TIGR02937">
    <property type="entry name" value="sigma70-ECF"/>
    <property type="match status" value="1"/>
</dbReference>
<dbReference type="RefSeq" id="WP_129426976.1">
    <property type="nucleotide sequence ID" value="NZ_SDWV01000010.1"/>
</dbReference>
<evidence type="ECO:0000313" key="7">
    <source>
        <dbReference type="EMBL" id="RYC10783.1"/>
    </source>
</evidence>
<protein>
    <submittedName>
        <fullName evidence="7">Sigma-70 family RNA polymerase sigma factor</fullName>
    </submittedName>
</protein>
<dbReference type="OrthoDB" id="5518337at2"/>
<dbReference type="GO" id="GO:0003677">
    <property type="term" value="F:DNA binding"/>
    <property type="evidence" value="ECO:0007669"/>
    <property type="project" value="InterPro"/>
</dbReference>
<dbReference type="PANTHER" id="PTHR43133">
    <property type="entry name" value="RNA POLYMERASE ECF-TYPE SIGMA FACTO"/>
    <property type="match status" value="1"/>
</dbReference>
<accession>A0A4Q2SYQ4</accession>
<gene>
    <name evidence="7" type="ORF">EUA94_11240</name>
</gene>
<evidence type="ECO:0000256" key="3">
    <source>
        <dbReference type="ARBA" id="ARBA00023082"/>
    </source>
</evidence>
<dbReference type="Gene3D" id="1.10.10.10">
    <property type="entry name" value="Winged helix-like DNA-binding domain superfamily/Winged helix DNA-binding domain"/>
    <property type="match status" value="1"/>
</dbReference>
<dbReference type="CDD" id="cd06171">
    <property type="entry name" value="Sigma70_r4"/>
    <property type="match status" value="1"/>
</dbReference>